<accession>A0ABS7QMA2</accession>
<evidence type="ECO:0000313" key="2">
    <source>
        <dbReference type="EMBL" id="MBY8884318.1"/>
    </source>
</evidence>
<protein>
    <submittedName>
        <fullName evidence="2">Uncharacterized protein</fullName>
    </submittedName>
</protein>
<keyword evidence="3" id="KW-1185">Reference proteome</keyword>
<proteinExistence type="predicted"/>
<organism evidence="2 3">
    <name type="scientific">Streptantibioticus parmotrematis</name>
    <dbReference type="NCBI Taxonomy" id="2873249"/>
    <lineage>
        <taxon>Bacteria</taxon>
        <taxon>Bacillati</taxon>
        <taxon>Actinomycetota</taxon>
        <taxon>Actinomycetes</taxon>
        <taxon>Kitasatosporales</taxon>
        <taxon>Streptomycetaceae</taxon>
        <taxon>Streptantibioticus</taxon>
    </lineage>
</organism>
<evidence type="ECO:0000313" key="3">
    <source>
        <dbReference type="Proteomes" id="UP001198565"/>
    </source>
</evidence>
<sequence length="394" mass="42136">MRPIDDEPGDLQPPDAERVDPEVLTALLRRHGWERRGRQDGPYTRWTPPGHPYAAGSAAGTSVLVPARGGFGDSADLLGEALTALARSGAPSAREVLLALSVPGDEVRWRRDVPRTAGAVPWTAAEQLRQAVRGTLLAAARAARAPSGYFGERHARHAHACLEQVLLGPAASGHLLTAYLPAPGARAVTVTLLRALQATRDAVDYQRTTGRWDAFDAAVELGVCHELVVALAHLVRESEGAEIALAWSPAAGTPPGVAARPEPVEFSPGDLPALHRAASRYVRAEPPVRVTVTGTVVRLRSARPSGGGTVRLRVLSGAEVRQVRVRLDEDGYRAAVEAHLAGRPVRLSGALESRDGFRRLIGASVPVPVDLDEAERDRLLKAWDEPARDDERDA</sequence>
<dbReference type="EMBL" id="JAINVZ010000003">
    <property type="protein sequence ID" value="MBY8884318.1"/>
    <property type="molecule type" value="Genomic_DNA"/>
</dbReference>
<evidence type="ECO:0000256" key="1">
    <source>
        <dbReference type="SAM" id="MobiDB-lite"/>
    </source>
</evidence>
<reference evidence="2 3" key="1">
    <citation type="submission" date="2021-08" db="EMBL/GenBank/DDBJ databases">
        <title>Streptomyces sp. PTM05 isolated from lichen.</title>
        <authorList>
            <person name="Somphong A."/>
            <person name="Phongsopitanun W."/>
            <person name="Tanasupawat S."/>
        </authorList>
    </citation>
    <scope>NUCLEOTIDE SEQUENCE [LARGE SCALE GENOMIC DNA]</scope>
    <source>
        <strain evidence="2 3">Ptm05</strain>
    </source>
</reference>
<feature type="region of interest" description="Disordered" evidence="1">
    <location>
        <begin position="1"/>
        <end position="20"/>
    </location>
</feature>
<gene>
    <name evidence="2" type="ORF">K7472_05575</name>
</gene>
<dbReference type="Proteomes" id="UP001198565">
    <property type="component" value="Unassembled WGS sequence"/>
</dbReference>
<dbReference type="RefSeq" id="WP_222974599.1">
    <property type="nucleotide sequence ID" value="NZ_JAINVZ010000003.1"/>
</dbReference>
<name>A0ABS7QMA2_9ACTN</name>
<comment type="caution">
    <text evidence="2">The sequence shown here is derived from an EMBL/GenBank/DDBJ whole genome shotgun (WGS) entry which is preliminary data.</text>
</comment>